<keyword evidence="10" id="KW-0699">rRNA-binding</keyword>
<dbReference type="Pfam" id="PF14622">
    <property type="entry name" value="Ribonucleas_3_3"/>
    <property type="match status" value="1"/>
</dbReference>
<feature type="binding site" evidence="10">
    <location>
        <position position="124"/>
    </location>
    <ligand>
        <name>Mg(2+)</name>
        <dbReference type="ChEBI" id="CHEBI:18420"/>
    </ligand>
</feature>
<dbReference type="Pfam" id="PF00035">
    <property type="entry name" value="dsrm"/>
    <property type="match status" value="1"/>
</dbReference>
<feature type="domain" description="DRBM" evidence="11">
    <location>
        <begin position="160"/>
        <end position="229"/>
    </location>
</feature>
<evidence type="ECO:0000256" key="8">
    <source>
        <dbReference type="ARBA" id="ARBA00022801"/>
    </source>
</evidence>
<dbReference type="EMBL" id="LN847223">
    <property type="protein sequence ID" value="CRI45521.1"/>
    <property type="molecule type" value="Genomic_DNA"/>
</dbReference>
<evidence type="ECO:0000313" key="17">
    <source>
        <dbReference type="EMBL" id="CRI43280.1"/>
    </source>
</evidence>
<dbReference type="EMBL" id="LN847020">
    <property type="protein sequence ID" value="CRI42182.1"/>
    <property type="molecule type" value="Genomic_DNA"/>
</dbReference>
<comment type="similarity">
    <text evidence="2">Belongs to the ribonuclease III family.</text>
</comment>
<sequence>MHPPIDITAIEAKLNFTFTQPKLLEIALTHPSYKNESAVQIEDSERLEFLGDAVLGLIVTEHLFLLFPSMDEGTLSTARASLVNAKACCRYTTMLGIGDYLLIGKGEKIQSERGRLSAYANLFESILGAVYLDGGLSPARKLTVPLLPPREEILPLMSGNPKNLLQQFTQKQFRVLPVYQSTAVTDAQGNVSYQIQVLVNQEVWGEGNASSKKEAEKIAAQQALDTYGNKNQNTMDV</sequence>
<dbReference type="RefSeq" id="WP_010882704.1">
    <property type="nucleotide sequence ID" value="NZ_CP172581.1"/>
</dbReference>
<dbReference type="CDD" id="cd10845">
    <property type="entry name" value="DSRM_RNAse_III_family"/>
    <property type="match status" value="1"/>
</dbReference>
<dbReference type="SMART" id="SM00358">
    <property type="entry name" value="DSRM"/>
    <property type="match status" value="1"/>
</dbReference>
<protein>
    <recommendedName>
        <fullName evidence="10">Ribonuclease 3</fullName>
        <ecNumber evidence="10">3.1.26.3</ecNumber>
    </recommendedName>
    <alternativeName>
        <fullName evidence="10">Ribonuclease III</fullName>
        <shortName evidence="10">RNase III</shortName>
    </alternativeName>
</protein>
<comment type="catalytic activity">
    <reaction evidence="1 10">
        <text>Endonucleolytic cleavage to 5'-phosphomonoester.</text>
        <dbReference type="EC" id="3.1.26.3"/>
    </reaction>
</comment>
<dbReference type="GO" id="GO:0004525">
    <property type="term" value="F:ribonuclease III activity"/>
    <property type="evidence" value="ECO:0007669"/>
    <property type="project" value="UniProtKB-UniRule"/>
</dbReference>
<evidence type="ECO:0000256" key="5">
    <source>
        <dbReference type="ARBA" id="ARBA00022664"/>
    </source>
</evidence>
<keyword evidence="7 10" id="KW-0255">Endonuclease</keyword>
<dbReference type="InterPro" id="IPR036389">
    <property type="entry name" value="RNase_III_sf"/>
</dbReference>
<dbReference type="EMBL" id="LN847229">
    <property type="protein sequence ID" value="CRI46651.1"/>
    <property type="molecule type" value="Genomic_DNA"/>
</dbReference>
<keyword evidence="5 10" id="KW-0507">mRNA processing</keyword>
<evidence type="ECO:0000256" key="9">
    <source>
        <dbReference type="ARBA" id="ARBA00022884"/>
    </source>
</evidence>
<evidence type="ECO:0000313" key="13">
    <source>
        <dbReference type="EMBL" id="CRI37663.1"/>
    </source>
</evidence>
<dbReference type="GO" id="GO:0006397">
    <property type="term" value="P:mRNA processing"/>
    <property type="evidence" value="ECO:0007669"/>
    <property type="project" value="UniProtKB-UniRule"/>
</dbReference>
<dbReference type="EMBL" id="LN847249">
    <property type="protein sequence ID" value="CRI52333.1"/>
    <property type="molecule type" value="Genomic_DNA"/>
</dbReference>
<keyword evidence="10" id="KW-0460">Magnesium</keyword>
<comment type="cofactor">
    <cofactor evidence="10">
        <name>Mg(2+)</name>
        <dbReference type="ChEBI" id="CHEBI:18420"/>
    </cofactor>
</comment>
<dbReference type="InterPro" id="IPR014720">
    <property type="entry name" value="dsRBD_dom"/>
</dbReference>
<evidence type="ECO:0000256" key="2">
    <source>
        <dbReference type="ARBA" id="ARBA00010183"/>
    </source>
</evidence>
<feature type="active site" evidence="10">
    <location>
        <position position="124"/>
    </location>
</feature>
<dbReference type="Gene3D" id="1.10.1520.10">
    <property type="entry name" value="Ribonuclease III domain"/>
    <property type="match status" value="1"/>
</dbReference>
<dbReference type="GO" id="GO:0003725">
    <property type="term" value="F:double-stranded RNA binding"/>
    <property type="evidence" value="ECO:0007669"/>
    <property type="project" value="TreeGrafter"/>
</dbReference>
<evidence type="ECO:0000313" key="20">
    <source>
        <dbReference type="EMBL" id="CRI48947.1"/>
    </source>
</evidence>
<accession>A0A0F7X0T0</accession>
<evidence type="ECO:0000259" key="11">
    <source>
        <dbReference type="PROSITE" id="PS50137"/>
    </source>
</evidence>
<dbReference type="EMBL" id="LN849012">
    <property type="protein sequence ID" value="CRI72692.1"/>
    <property type="molecule type" value="Genomic_DNA"/>
</dbReference>
<evidence type="ECO:0000259" key="12">
    <source>
        <dbReference type="PROSITE" id="PS50142"/>
    </source>
</evidence>
<dbReference type="Gene3D" id="3.30.160.20">
    <property type="match status" value="1"/>
</dbReference>
<dbReference type="GO" id="GO:0019843">
    <property type="term" value="F:rRNA binding"/>
    <property type="evidence" value="ECO:0007669"/>
    <property type="project" value="UniProtKB-KW"/>
</dbReference>
<evidence type="ECO:0000256" key="4">
    <source>
        <dbReference type="ARBA" id="ARBA00022552"/>
    </source>
</evidence>
<evidence type="ECO:0000313" key="19">
    <source>
        <dbReference type="EMBL" id="CRI46651.1"/>
    </source>
</evidence>
<dbReference type="EMBL" id="LN846997">
    <property type="protein sequence ID" value="CRI37663.1"/>
    <property type="molecule type" value="Genomic_DNA"/>
</dbReference>
<comment type="function">
    <text evidence="10">Digests double-stranded RNA. Involved in the processing of primary rRNA transcript to yield the immediate precursors to the large and small rRNAs (23S and 16S). Processes some mRNAs, and tRNAs when they are encoded in the rRNA operon. Processes pre-crRNA and tracrRNA of type II CRISPR loci if present in the organism.</text>
</comment>
<evidence type="ECO:0000313" key="21">
    <source>
        <dbReference type="EMBL" id="CRI50058.1"/>
    </source>
</evidence>
<feature type="binding site" evidence="10">
    <location>
        <position position="48"/>
    </location>
    <ligand>
        <name>Mg(2+)</name>
        <dbReference type="ChEBI" id="CHEBI:18420"/>
    </ligand>
</feature>
<dbReference type="EMBL" id="LN847095">
    <property type="protein sequence ID" value="CRI43280.1"/>
    <property type="molecule type" value="Genomic_DNA"/>
</dbReference>
<dbReference type="CDD" id="cd00593">
    <property type="entry name" value="RIBOc"/>
    <property type="match status" value="1"/>
</dbReference>
<keyword evidence="3 10" id="KW-0963">Cytoplasm</keyword>
<dbReference type="FunFam" id="1.10.1520.10:FF:000001">
    <property type="entry name" value="Ribonuclease 3"/>
    <property type="match status" value="1"/>
</dbReference>
<evidence type="ECO:0000256" key="6">
    <source>
        <dbReference type="ARBA" id="ARBA00022722"/>
    </source>
</evidence>
<keyword evidence="4 10" id="KW-0698">rRNA processing</keyword>
<reference evidence="16" key="1">
    <citation type="submission" date="2015-05" db="EMBL/GenBank/DDBJ databases">
        <authorList>
            <person name="Rattei Thomas"/>
        </authorList>
    </citation>
    <scope>NUCLEOTIDE SEQUENCE</scope>
    <source>
        <strain evidence="13">CV15</strain>
        <strain evidence="14">CWL029c</strain>
        <strain evidence="16">DC9</strain>
        <strain evidence="15">GiD</strain>
        <strain evidence="17">H12</strain>
        <strain evidence="18">MUL2216</strain>
        <strain evidence="19">Panola</strain>
        <strain evidence="21">PB1</strain>
        <strain evidence="20">U1271</strain>
        <strain evidence="22">Wien2</strain>
        <strain evidence="23">YK41</strain>
    </source>
</reference>
<dbReference type="SUPFAM" id="SSF54768">
    <property type="entry name" value="dsRNA-binding domain-like"/>
    <property type="match status" value="1"/>
</dbReference>
<comment type="subunit">
    <text evidence="10">Homodimer.</text>
</comment>
<keyword evidence="10" id="KW-0479">Metal-binding</keyword>
<comment type="subcellular location">
    <subcellularLocation>
        <location evidence="10">Cytoplasm</location>
    </subcellularLocation>
</comment>
<dbReference type="GO" id="GO:0006364">
    <property type="term" value="P:rRNA processing"/>
    <property type="evidence" value="ECO:0007669"/>
    <property type="project" value="UniProtKB-UniRule"/>
</dbReference>
<proteinExistence type="inferred from homology"/>
<dbReference type="PROSITE" id="PS50142">
    <property type="entry name" value="RNASE_3_2"/>
    <property type="match status" value="1"/>
</dbReference>
<feature type="binding site" evidence="10">
    <location>
        <position position="121"/>
    </location>
    <ligand>
        <name>Mg(2+)</name>
        <dbReference type="ChEBI" id="CHEBI:18420"/>
    </ligand>
</feature>
<feature type="domain" description="RNase III" evidence="12">
    <location>
        <begin position="7"/>
        <end position="135"/>
    </location>
</feature>
<evidence type="ECO:0000256" key="10">
    <source>
        <dbReference type="HAMAP-Rule" id="MF_00104"/>
    </source>
</evidence>
<evidence type="ECO:0000313" key="14">
    <source>
        <dbReference type="EMBL" id="CRI39929.1"/>
    </source>
</evidence>
<dbReference type="OrthoDB" id="9805026at2"/>
<evidence type="ECO:0000313" key="16">
    <source>
        <dbReference type="EMBL" id="CRI42182.1"/>
    </source>
</evidence>
<dbReference type="PANTHER" id="PTHR11207">
    <property type="entry name" value="RIBONUCLEASE III"/>
    <property type="match status" value="1"/>
</dbReference>
<dbReference type="EMBL" id="LN847008">
    <property type="protein sequence ID" value="CRI41057.1"/>
    <property type="molecule type" value="Genomic_DNA"/>
</dbReference>
<evidence type="ECO:0000313" key="18">
    <source>
        <dbReference type="EMBL" id="CRI45521.1"/>
    </source>
</evidence>
<dbReference type="PROSITE" id="PS50137">
    <property type="entry name" value="DS_RBD"/>
    <property type="match status" value="1"/>
</dbReference>
<dbReference type="GO" id="GO:0046872">
    <property type="term" value="F:metal ion binding"/>
    <property type="evidence" value="ECO:0007669"/>
    <property type="project" value="UniProtKB-KW"/>
</dbReference>
<keyword evidence="8 10" id="KW-0378">Hydrolase</keyword>
<evidence type="ECO:0000256" key="3">
    <source>
        <dbReference type="ARBA" id="ARBA00022490"/>
    </source>
</evidence>
<evidence type="ECO:0000313" key="23">
    <source>
        <dbReference type="EMBL" id="CRI72692.1"/>
    </source>
</evidence>
<dbReference type="EMBL" id="LN847001">
    <property type="protein sequence ID" value="CRI39929.1"/>
    <property type="molecule type" value="Genomic_DNA"/>
</dbReference>
<feature type="active site" evidence="10">
    <location>
        <position position="52"/>
    </location>
</feature>
<dbReference type="InterPro" id="IPR000999">
    <property type="entry name" value="RNase_III_dom"/>
</dbReference>
<dbReference type="PATRIC" id="fig|83558.13.peg.58"/>
<keyword evidence="10" id="KW-0819">tRNA processing</keyword>
<name>A0A0F7X0T0_CHLPN</name>
<dbReference type="PANTHER" id="PTHR11207:SF0">
    <property type="entry name" value="RIBONUCLEASE 3"/>
    <property type="match status" value="1"/>
</dbReference>
<dbReference type="SMART" id="SM00535">
    <property type="entry name" value="RIBOc"/>
    <property type="match status" value="1"/>
</dbReference>
<organism evidence="16">
    <name type="scientific">Chlamydia pneumoniae</name>
    <name type="common">Chlamydophila pneumoniae</name>
    <dbReference type="NCBI Taxonomy" id="83558"/>
    <lineage>
        <taxon>Bacteria</taxon>
        <taxon>Pseudomonadati</taxon>
        <taxon>Chlamydiota</taxon>
        <taxon>Chlamydiia</taxon>
        <taxon>Chlamydiales</taxon>
        <taxon>Chlamydiaceae</taxon>
        <taxon>Chlamydia/Chlamydophila group</taxon>
        <taxon>Chlamydia</taxon>
    </lineage>
</organism>
<dbReference type="InterPro" id="IPR011907">
    <property type="entry name" value="RNase_III"/>
</dbReference>
<dbReference type="GO" id="GO:0005737">
    <property type="term" value="C:cytoplasm"/>
    <property type="evidence" value="ECO:0007669"/>
    <property type="project" value="UniProtKB-SubCell"/>
</dbReference>
<keyword evidence="9 10" id="KW-0694">RNA-binding</keyword>
<dbReference type="SMR" id="A0A0F7X0T0"/>
<dbReference type="GO" id="GO:0008033">
    <property type="term" value="P:tRNA processing"/>
    <property type="evidence" value="ECO:0007669"/>
    <property type="project" value="UniProtKB-KW"/>
</dbReference>
<evidence type="ECO:0000313" key="22">
    <source>
        <dbReference type="EMBL" id="CRI52333.1"/>
    </source>
</evidence>
<evidence type="ECO:0000256" key="7">
    <source>
        <dbReference type="ARBA" id="ARBA00022759"/>
    </source>
</evidence>
<gene>
    <name evidence="10" type="primary">rnc</name>
    <name evidence="13" type="ORF">BN1224_CV15_A_00590</name>
    <name evidence="16" type="ORF">BN1224_DC9_AL_00050</name>
    <name evidence="15" type="ORF">BN1224_GiD_A_00580</name>
    <name evidence="17" type="ORF">BN1224_H12_AD_00410</name>
    <name evidence="18" type="ORF">BN1224_MUL2216_B_00470</name>
    <name evidence="19" type="ORF">BN1224_Panola_A_00570</name>
    <name evidence="21" type="ORF">BN1224_PB1_B_00480</name>
    <name evidence="20" type="ORF">BN1224_U1271_A_00570</name>
    <name evidence="22" type="ORF">BN1224_Wien2_B_00440</name>
    <name evidence="23" type="ORF">BN1224_YK41_AC_00140</name>
    <name evidence="14" type="ORF">CWL029c_A_00600</name>
</gene>
<dbReference type="HAMAP" id="MF_00104">
    <property type="entry name" value="RNase_III"/>
    <property type="match status" value="1"/>
</dbReference>
<evidence type="ECO:0000256" key="1">
    <source>
        <dbReference type="ARBA" id="ARBA00000109"/>
    </source>
</evidence>
<dbReference type="NCBIfam" id="TIGR02191">
    <property type="entry name" value="RNaseIII"/>
    <property type="match status" value="1"/>
</dbReference>
<dbReference type="EC" id="3.1.26.3" evidence="10"/>
<keyword evidence="6 10" id="KW-0540">Nuclease</keyword>
<dbReference type="AlphaFoldDB" id="A0A0F7X0T0"/>
<evidence type="ECO:0000313" key="15">
    <source>
        <dbReference type="EMBL" id="CRI41057.1"/>
    </source>
</evidence>
<dbReference type="PROSITE" id="PS00517">
    <property type="entry name" value="RNASE_3_1"/>
    <property type="match status" value="1"/>
</dbReference>
<dbReference type="GO" id="GO:0010468">
    <property type="term" value="P:regulation of gene expression"/>
    <property type="evidence" value="ECO:0007669"/>
    <property type="project" value="TreeGrafter"/>
</dbReference>
<dbReference type="EMBL" id="LN847242">
    <property type="protein sequence ID" value="CRI48947.1"/>
    <property type="molecule type" value="Genomic_DNA"/>
</dbReference>
<dbReference type="EMBL" id="LN847240">
    <property type="protein sequence ID" value="CRI50058.1"/>
    <property type="molecule type" value="Genomic_DNA"/>
</dbReference>
<dbReference type="SUPFAM" id="SSF69065">
    <property type="entry name" value="RNase III domain-like"/>
    <property type="match status" value="1"/>
</dbReference>